<keyword evidence="8" id="KW-0902">Two-component regulatory system</keyword>
<protein>
    <recommendedName>
        <fullName evidence="2">histidine kinase</fullName>
        <ecNumber evidence="2">2.7.13.3</ecNumber>
    </recommendedName>
</protein>
<feature type="transmembrane region" description="Helical" evidence="9">
    <location>
        <begin position="105"/>
        <end position="129"/>
    </location>
</feature>
<dbReference type="InterPro" id="IPR036890">
    <property type="entry name" value="HATPase_C_sf"/>
</dbReference>
<dbReference type="Gene3D" id="1.20.5.1930">
    <property type="match status" value="1"/>
</dbReference>
<dbReference type="Pfam" id="PF07730">
    <property type="entry name" value="HisKA_3"/>
    <property type="match status" value="1"/>
</dbReference>
<evidence type="ECO:0000256" key="5">
    <source>
        <dbReference type="ARBA" id="ARBA00022741"/>
    </source>
</evidence>
<evidence type="ECO:0000313" key="11">
    <source>
        <dbReference type="EMBL" id="UGS38392.1"/>
    </source>
</evidence>
<dbReference type="GO" id="GO:0046983">
    <property type="term" value="F:protein dimerization activity"/>
    <property type="evidence" value="ECO:0007669"/>
    <property type="project" value="InterPro"/>
</dbReference>
<dbReference type="KEGG" id="sbae:DSM104329_04818"/>
<dbReference type="GO" id="GO:0000155">
    <property type="term" value="F:phosphorelay sensor kinase activity"/>
    <property type="evidence" value="ECO:0007669"/>
    <property type="project" value="InterPro"/>
</dbReference>
<dbReference type="EC" id="2.7.13.3" evidence="2"/>
<keyword evidence="12" id="KW-1185">Reference proteome</keyword>
<keyword evidence="9" id="KW-1133">Transmembrane helix</keyword>
<keyword evidence="9" id="KW-0472">Membrane</keyword>
<dbReference type="InterPro" id="IPR011712">
    <property type="entry name" value="Sig_transdc_His_kin_sub3_dim/P"/>
</dbReference>
<evidence type="ECO:0000256" key="8">
    <source>
        <dbReference type="ARBA" id="ARBA00023012"/>
    </source>
</evidence>
<dbReference type="InterPro" id="IPR050482">
    <property type="entry name" value="Sensor_HK_TwoCompSys"/>
</dbReference>
<dbReference type="SUPFAM" id="SSF55874">
    <property type="entry name" value="ATPase domain of HSP90 chaperone/DNA topoisomerase II/histidine kinase"/>
    <property type="match status" value="1"/>
</dbReference>
<dbReference type="Gene3D" id="3.30.565.10">
    <property type="entry name" value="Histidine kinase-like ATPase, C-terminal domain"/>
    <property type="match status" value="1"/>
</dbReference>
<dbReference type="EMBL" id="CP087164">
    <property type="protein sequence ID" value="UGS38392.1"/>
    <property type="molecule type" value="Genomic_DNA"/>
</dbReference>
<keyword evidence="6" id="KW-0418">Kinase</keyword>
<gene>
    <name evidence="11" type="ORF">DSM104329_04818</name>
</gene>
<evidence type="ECO:0000259" key="10">
    <source>
        <dbReference type="SMART" id="SM00387"/>
    </source>
</evidence>
<keyword evidence="7" id="KW-0067">ATP-binding</keyword>
<evidence type="ECO:0000256" key="6">
    <source>
        <dbReference type="ARBA" id="ARBA00022777"/>
    </source>
</evidence>
<feature type="transmembrane region" description="Helical" evidence="9">
    <location>
        <begin position="287"/>
        <end position="309"/>
    </location>
</feature>
<name>A0A9E6Y2P8_9ACTN</name>
<dbReference type="PANTHER" id="PTHR24421">
    <property type="entry name" value="NITRATE/NITRITE SENSOR PROTEIN NARX-RELATED"/>
    <property type="match status" value="1"/>
</dbReference>
<dbReference type="AlphaFoldDB" id="A0A9E6Y2P8"/>
<dbReference type="Pfam" id="PF02518">
    <property type="entry name" value="HATPase_c"/>
    <property type="match status" value="1"/>
</dbReference>
<comment type="catalytic activity">
    <reaction evidence="1">
        <text>ATP + protein L-histidine = ADP + protein N-phospho-L-histidine.</text>
        <dbReference type="EC" id="2.7.13.3"/>
    </reaction>
</comment>
<evidence type="ECO:0000256" key="2">
    <source>
        <dbReference type="ARBA" id="ARBA00012438"/>
    </source>
</evidence>
<feature type="domain" description="Histidine kinase/HSP90-like ATPase" evidence="10">
    <location>
        <begin position="582"/>
        <end position="672"/>
    </location>
</feature>
<reference evidence="11" key="1">
    <citation type="journal article" date="2022" name="Int. J. Syst. Evol. Microbiol.">
        <title>Pseudomonas aegrilactucae sp. nov. and Pseudomonas morbosilactucae sp. nov., pathogens causing bacterial rot of lettuce in Japan.</title>
        <authorList>
            <person name="Sawada H."/>
            <person name="Fujikawa T."/>
            <person name="Satou M."/>
        </authorList>
    </citation>
    <scope>NUCLEOTIDE SEQUENCE</scope>
    <source>
        <strain evidence="11">0166_1</strain>
    </source>
</reference>
<keyword evidence="4" id="KW-0808">Transferase</keyword>
<evidence type="ECO:0000256" key="3">
    <source>
        <dbReference type="ARBA" id="ARBA00022553"/>
    </source>
</evidence>
<dbReference type="GO" id="GO:0016020">
    <property type="term" value="C:membrane"/>
    <property type="evidence" value="ECO:0007669"/>
    <property type="project" value="InterPro"/>
</dbReference>
<feature type="transmembrane region" description="Helical" evidence="9">
    <location>
        <begin position="251"/>
        <end position="275"/>
    </location>
</feature>
<dbReference type="PANTHER" id="PTHR24421:SF10">
    <property type="entry name" value="NITRATE_NITRITE SENSOR PROTEIN NARQ"/>
    <property type="match status" value="1"/>
</dbReference>
<keyword evidence="5" id="KW-0547">Nucleotide-binding</keyword>
<proteinExistence type="predicted"/>
<sequence length="672" mass="70433">MAVVNSRRVAALVWALCAVMAVASSVLLVLGPGRPVESDVFGGVGGAAFLMLSLAFATVGTIVATRLPGNPIGWLFCALGLFIGATVLAWVYADYGLHATSERLPGAAAAASFPGEAGAALLGFALLLFPDGRLPSRRWRPAAYVLALAAALLLVTDLLRPGPLDDPFAMVSNRLGIPGARSVMDALNNVGWALVVVGIVLAAGSLLVRLRRARGVERQQLELVLAVGVVVATVVVLDMGSWLLWPDGELQVRMAVMGVSFAAFPIAAGVAILRYRLYDIDVVVNRTLVYVTLTVLLAAAYGVTTLILGTALGRGSAWTTAGATLAAAVAFRPLRARVQGAVDRRFNRARYDAQRRIAEFLNDLRAGRAAPEAIEALLRELVGDPTLELRFLLPESQLCVDAGGVPVDDLPDDRQRTMIQRAGAPVGIVVHQPARPDERDLLPRLVEAGGLAIEIARLRVELRRQLAEVQASRARIVAAGDEERRRIERDLHDGAQQRLVSIGLAMRHAQHELGDGSPGLAGKTLDAAVEELSVAIQELRELARGLPPAQLDAGLAPALEELAGRAPLPVEVRAVPERLPCGVEAAAYFIACEGLTNAVKHAHASKVVLSAAQDNGTLVVSVADDGIGGAGRGRGSGLSGLSDRVVAQGGTLAIESEPGKGTTLTAELPCGS</sequence>
<feature type="transmembrane region" description="Helical" evidence="9">
    <location>
        <begin position="72"/>
        <end position="93"/>
    </location>
</feature>
<keyword evidence="9" id="KW-0812">Transmembrane</keyword>
<evidence type="ECO:0000313" key="12">
    <source>
        <dbReference type="Proteomes" id="UP001162834"/>
    </source>
</evidence>
<dbReference type="GO" id="GO:0005524">
    <property type="term" value="F:ATP binding"/>
    <property type="evidence" value="ECO:0007669"/>
    <property type="project" value="UniProtKB-KW"/>
</dbReference>
<evidence type="ECO:0000256" key="1">
    <source>
        <dbReference type="ARBA" id="ARBA00000085"/>
    </source>
</evidence>
<evidence type="ECO:0000256" key="9">
    <source>
        <dbReference type="SAM" id="Phobius"/>
    </source>
</evidence>
<feature type="transmembrane region" description="Helical" evidence="9">
    <location>
        <begin position="41"/>
        <end position="65"/>
    </location>
</feature>
<feature type="transmembrane region" description="Helical" evidence="9">
    <location>
        <begin position="141"/>
        <end position="159"/>
    </location>
</feature>
<dbReference type="InterPro" id="IPR003594">
    <property type="entry name" value="HATPase_dom"/>
</dbReference>
<accession>A0A9E6Y2P8</accession>
<dbReference type="SMART" id="SM00387">
    <property type="entry name" value="HATPase_c"/>
    <property type="match status" value="1"/>
</dbReference>
<evidence type="ECO:0000256" key="7">
    <source>
        <dbReference type="ARBA" id="ARBA00022840"/>
    </source>
</evidence>
<dbReference type="CDD" id="cd16917">
    <property type="entry name" value="HATPase_UhpB-NarQ-NarX-like"/>
    <property type="match status" value="1"/>
</dbReference>
<keyword evidence="3" id="KW-0597">Phosphoprotein</keyword>
<dbReference type="Proteomes" id="UP001162834">
    <property type="component" value="Chromosome"/>
</dbReference>
<organism evidence="11 12">
    <name type="scientific">Capillimicrobium parvum</name>
    <dbReference type="NCBI Taxonomy" id="2884022"/>
    <lineage>
        <taxon>Bacteria</taxon>
        <taxon>Bacillati</taxon>
        <taxon>Actinomycetota</taxon>
        <taxon>Thermoleophilia</taxon>
        <taxon>Solirubrobacterales</taxon>
        <taxon>Capillimicrobiaceae</taxon>
        <taxon>Capillimicrobium</taxon>
    </lineage>
</organism>
<feature type="transmembrane region" description="Helical" evidence="9">
    <location>
        <begin position="190"/>
        <end position="211"/>
    </location>
</feature>
<evidence type="ECO:0000256" key="4">
    <source>
        <dbReference type="ARBA" id="ARBA00022679"/>
    </source>
</evidence>
<feature type="transmembrane region" description="Helical" evidence="9">
    <location>
        <begin position="223"/>
        <end position="245"/>
    </location>
</feature>